<gene>
    <name evidence="2" type="ORF">OLC1_LOCUS19087</name>
</gene>
<evidence type="ECO:0000313" key="2">
    <source>
        <dbReference type="EMBL" id="CAI9111770.1"/>
    </source>
</evidence>
<keyword evidence="3" id="KW-1185">Reference proteome</keyword>
<proteinExistence type="predicted"/>
<accession>A0AAV1DV95</accession>
<name>A0AAV1DV95_OLDCO</name>
<dbReference type="Proteomes" id="UP001161247">
    <property type="component" value="Chromosome 7"/>
</dbReference>
<evidence type="ECO:0000256" key="1">
    <source>
        <dbReference type="SAM" id="MobiDB-lite"/>
    </source>
</evidence>
<dbReference type="EMBL" id="OX459124">
    <property type="protein sequence ID" value="CAI9111770.1"/>
    <property type="molecule type" value="Genomic_DNA"/>
</dbReference>
<sequence length="51" mass="5702">MELALPVVGGDNVFVTSADVEKRVRELMDCGGGKREIDQGKNPMQRKRKQN</sequence>
<organism evidence="2 3">
    <name type="scientific">Oldenlandia corymbosa var. corymbosa</name>
    <dbReference type="NCBI Taxonomy" id="529605"/>
    <lineage>
        <taxon>Eukaryota</taxon>
        <taxon>Viridiplantae</taxon>
        <taxon>Streptophyta</taxon>
        <taxon>Embryophyta</taxon>
        <taxon>Tracheophyta</taxon>
        <taxon>Spermatophyta</taxon>
        <taxon>Magnoliopsida</taxon>
        <taxon>eudicotyledons</taxon>
        <taxon>Gunneridae</taxon>
        <taxon>Pentapetalae</taxon>
        <taxon>asterids</taxon>
        <taxon>lamiids</taxon>
        <taxon>Gentianales</taxon>
        <taxon>Rubiaceae</taxon>
        <taxon>Rubioideae</taxon>
        <taxon>Spermacoceae</taxon>
        <taxon>Hedyotis-Oldenlandia complex</taxon>
        <taxon>Oldenlandia</taxon>
    </lineage>
</organism>
<dbReference type="AlphaFoldDB" id="A0AAV1DV95"/>
<protein>
    <submittedName>
        <fullName evidence="2">OLC1v1012082C1</fullName>
    </submittedName>
</protein>
<reference evidence="2" key="1">
    <citation type="submission" date="2023-03" db="EMBL/GenBank/DDBJ databases">
        <authorList>
            <person name="Julca I."/>
        </authorList>
    </citation>
    <scope>NUCLEOTIDE SEQUENCE</scope>
</reference>
<feature type="region of interest" description="Disordered" evidence="1">
    <location>
        <begin position="32"/>
        <end position="51"/>
    </location>
</feature>
<evidence type="ECO:0000313" key="3">
    <source>
        <dbReference type="Proteomes" id="UP001161247"/>
    </source>
</evidence>